<dbReference type="eggNOG" id="COG2204">
    <property type="taxonomic scope" value="Bacteria"/>
</dbReference>
<keyword evidence="10" id="KW-0804">Transcription</keyword>
<evidence type="ECO:0000313" key="14">
    <source>
        <dbReference type="EMBL" id="ABV92938.1"/>
    </source>
</evidence>
<proteinExistence type="predicted"/>
<evidence type="ECO:0000256" key="11">
    <source>
        <dbReference type="PROSITE-ProRule" id="PRU00169"/>
    </source>
</evidence>
<dbReference type="InterPro" id="IPR001789">
    <property type="entry name" value="Sig_transdc_resp-reg_receiver"/>
</dbReference>
<dbReference type="InterPro" id="IPR002197">
    <property type="entry name" value="HTH_Fis"/>
</dbReference>
<dbReference type="Pfam" id="PF25601">
    <property type="entry name" value="AAA_lid_14"/>
    <property type="match status" value="1"/>
</dbReference>
<dbReference type="SUPFAM" id="SSF52172">
    <property type="entry name" value="CheY-like"/>
    <property type="match status" value="1"/>
</dbReference>
<evidence type="ECO:0000256" key="9">
    <source>
        <dbReference type="ARBA" id="ARBA00023159"/>
    </source>
</evidence>
<dbReference type="PROSITE" id="PS00688">
    <property type="entry name" value="SIGMA54_INTERACT_3"/>
    <property type="match status" value="1"/>
</dbReference>
<dbReference type="Gene3D" id="1.10.8.60">
    <property type="match status" value="1"/>
</dbReference>
<dbReference type="OrthoDB" id="9802388at2"/>
<keyword evidence="9" id="KW-0010">Activator</keyword>
<dbReference type="InterPro" id="IPR058031">
    <property type="entry name" value="AAA_lid_NorR"/>
</dbReference>
<evidence type="ECO:0000313" key="15">
    <source>
        <dbReference type="Proteomes" id="UP000006833"/>
    </source>
</evidence>
<evidence type="ECO:0000256" key="6">
    <source>
        <dbReference type="ARBA" id="ARBA00022840"/>
    </source>
</evidence>
<keyword evidence="4 11" id="KW-0597">Phosphoprotein</keyword>
<evidence type="ECO:0000256" key="2">
    <source>
        <dbReference type="ARBA" id="ARBA00011135"/>
    </source>
</evidence>
<comment type="function">
    <text evidence="1">Required for activation of most nif operons, which are directly involved in nitrogen fixation.</text>
</comment>
<comment type="subunit">
    <text evidence="2">Interacts with sigma-54.</text>
</comment>
<organism evidence="14 15">
    <name type="scientific">Dinoroseobacter shibae (strain DSM 16493 / NCIMB 14021 / DFL 12)</name>
    <dbReference type="NCBI Taxonomy" id="398580"/>
    <lineage>
        <taxon>Bacteria</taxon>
        <taxon>Pseudomonadati</taxon>
        <taxon>Pseudomonadota</taxon>
        <taxon>Alphaproteobacteria</taxon>
        <taxon>Rhodobacterales</taxon>
        <taxon>Roseobacteraceae</taxon>
        <taxon>Dinoroseobacter</taxon>
    </lineage>
</organism>
<evidence type="ECO:0000256" key="10">
    <source>
        <dbReference type="ARBA" id="ARBA00023163"/>
    </source>
</evidence>
<dbReference type="InterPro" id="IPR027417">
    <property type="entry name" value="P-loop_NTPase"/>
</dbReference>
<dbReference type="FunFam" id="3.40.50.2300:FF:000018">
    <property type="entry name" value="DNA-binding transcriptional regulator NtrC"/>
    <property type="match status" value="1"/>
</dbReference>
<dbReference type="SUPFAM" id="SSF46689">
    <property type="entry name" value="Homeodomain-like"/>
    <property type="match status" value="1"/>
</dbReference>
<dbReference type="GO" id="GO:0006355">
    <property type="term" value="P:regulation of DNA-templated transcription"/>
    <property type="evidence" value="ECO:0007669"/>
    <property type="project" value="InterPro"/>
</dbReference>
<evidence type="ECO:0000259" key="12">
    <source>
        <dbReference type="PROSITE" id="PS50045"/>
    </source>
</evidence>
<sequence length="448" mass="48579">MSAAPETILFVDDEEPLRHAAAQTLQLAEFDVACFAEAEAALPRIARDFPGILVTDIRMPGMDGTTLMARALEIDPEFPVILVTGHGDVDLAVQSMRDGAYDFLEKPYAPSRLVASVRRALDKRRLTLDNRQLRAAMGRRDPVEARLTGRSAVMVALRQQLRAVAGTDADVLIVGDTGTGKEVAARALHRASTRSTGPFQHINCAALPADLIESELFGHEAGAYPGAMRARFGKFEAARGGTVFLDEIDSLPLPLQAKLLHAIQNRTVTRLGSNDPVHLDIRFVAASKKDLEAEAAAERFRADLLYRLNVVTVGLPPLAERREDIPLLFAQLATEAAARYKQPAPEISGAILTALAARDWPGNVRELRNAADRYVLGLDLALTNTAEGASMGLAERMAAHEKALIAASLAAHGGRLKDTYAALNLSRKALYEKMQKHGLSRDTFAEED</sequence>
<dbReference type="Gene3D" id="3.40.50.300">
    <property type="entry name" value="P-loop containing nucleotide triphosphate hydrolases"/>
    <property type="match status" value="1"/>
</dbReference>
<gene>
    <name evidence="14" type="primary">dctD</name>
    <name evidence="14" type="ordered locus">Dshi_1196</name>
</gene>
<dbReference type="InterPro" id="IPR002078">
    <property type="entry name" value="Sigma_54_int"/>
</dbReference>
<reference evidence="15" key="1">
    <citation type="journal article" date="2010" name="ISME J.">
        <title>The complete genome sequence of the algal symbiont Dinoroseobacter shibae: a hitchhiker's guide to life in the sea.</title>
        <authorList>
            <person name="Wagner-Dobler I."/>
            <person name="Ballhausen B."/>
            <person name="Berger M."/>
            <person name="Brinkhoff T."/>
            <person name="Buchholz I."/>
            <person name="Bunk B."/>
            <person name="Cypionka H."/>
            <person name="Daniel R."/>
            <person name="Drepper T."/>
            <person name="Gerdts G."/>
            <person name="Hahnke S."/>
            <person name="Han C."/>
            <person name="Jahn D."/>
            <person name="Kalhoefer D."/>
            <person name="Kiss H."/>
            <person name="Klenk H.P."/>
            <person name="Kyrpides N."/>
            <person name="Liebl W."/>
            <person name="Liesegang H."/>
            <person name="Meincke L."/>
            <person name="Pati A."/>
            <person name="Petersen J."/>
            <person name="Piekarski T."/>
            <person name="Pommerenke C."/>
            <person name="Pradella S."/>
            <person name="Pukall R."/>
            <person name="Rabus R."/>
            <person name="Stackebrandt E."/>
            <person name="Thole S."/>
            <person name="Thompson L."/>
            <person name="Tielen P."/>
            <person name="Tomasch J."/>
            <person name="von Jan M."/>
            <person name="Wanphrut N."/>
            <person name="Wichels A."/>
            <person name="Zech H."/>
            <person name="Simon M."/>
        </authorList>
    </citation>
    <scope>NUCLEOTIDE SEQUENCE [LARGE SCALE GENOMIC DNA]</scope>
    <source>
        <strain evidence="15">DSM 16493 / NCIMB 14021 / DFL 12</strain>
    </source>
</reference>
<dbReference type="Proteomes" id="UP000006833">
    <property type="component" value="Chromosome"/>
</dbReference>
<dbReference type="FunFam" id="3.40.50.300:FF:000006">
    <property type="entry name" value="DNA-binding transcriptional regulator NtrC"/>
    <property type="match status" value="1"/>
</dbReference>
<dbReference type="SUPFAM" id="SSF52540">
    <property type="entry name" value="P-loop containing nucleoside triphosphate hydrolases"/>
    <property type="match status" value="1"/>
</dbReference>
<evidence type="ECO:0000256" key="8">
    <source>
        <dbReference type="ARBA" id="ARBA00023015"/>
    </source>
</evidence>
<dbReference type="CDD" id="cd17549">
    <property type="entry name" value="REC_DctD-like"/>
    <property type="match status" value="1"/>
</dbReference>
<dbReference type="PANTHER" id="PTHR32071:SF57">
    <property type="entry name" value="C4-DICARBOXYLATE TRANSPORT TRANSCRIPTIONAL REGULATORY PROTEIN DCTD"/>
    <property type="match status" value="1"/>
</dbReference>
<evidence type="ECO:0000256" key="3">
    <source>
        <dbReference type="ARBA" id="ARBA00015308"/>
    </source>
</evidence>
<keyword evidence="5" id="KW-0547">Nucleotide-binding</keyword>
<dbReference type="AlphaFoldDB" id="A8LI84"/>
<dbReference type="Pfam" id="PF02954">
    <property type="entry name" value="HTH_8"/>
    <property type="match status" value="1"/>
</dbReference>
<dbReference type="GO" id="GO:0043565">
    <property type="term" value="F:sequence-specific DNA binding"/>
    <property type="evidence" value="ECO:0007669"/>
    <property type="project" value="InterPro"/>
</dbReference>
<keyword evidence="8" id="KW-0805">Transcription regulation</keyword>
<dbReference type="Gene3D" id="1.10.10.60">
    <property type="entry name" value="Homeodomain-like"/>
    <property type="match status" value="1"/>
</dbReference>
<dbReference type="STRING" id="398580.Dshi_1196"/>
<keyword evidence="6" id="KW-0067">ATP-binding</keyword>
<name>A8LI84_DINSH</name>
<dbReference type="InterPro" id="IPR009057">
    <property type="entry name" value="Homeodomain-like_sf"/>
</dbReference>
<dbReference type="Gene3D" id="3.40.50.2300">
    <property type="match status" value="1"/>
</dbReference>
<dbReference type="EMBL" id="CP000830">
    <property type="protein sequence ID" value="ABV92938.1"/>
    <property type="molecule type" value="Genomic_DNA"/>
</dbReference>
<keyword evidence="15" id="KW-1185">Reference proteome</keyword>
<feature type="modified residue" description="4-aspartylphosphate" evidence="11">
    <location>
        <position position="56"/>
    </location>
</feature>
<dbReference type="SMART" id="SM00382">
    <property type="entry name" value="AAA"/>
    <property type="match status" value="1"/>
</dbReference>
<dbReference type="SMART" id="SM00448">
    <property type="entry name" value="REC"/>
    <property type="match status" value="1"/>
</dbReference>
<dbReference type="InterPro" id="IPR003593">
    <property type="entry name" value="AAA+_ATPase"/>
</dbReference>
<feature type="domain" description="Response regulatory" evidence="13">
    <location>
        <begin position="7"/>
        <end position="121"/>
    </location>
</feature>
<dbReference type="InterPro" id="IPR011006">
    <property type="entry name" value="CheY-like_superfamily"/>
</dbReference>
<dbReference type="RefSeq" id="WP_012177868.1">
    <property type="nucleotide sequence ID" value="NC_009952.1"/>
</dbReference>
<keyword evidence="7" id="KW-0902">Two-component regulatory system</keyword>
<dbReference type="GO" id="GO:0000160">
    <property type="term" value="P:phosphorelay signal transduction system"/>
    <property type="evidence" value="ECO:0007669"/>
    <property type="project" value="UniProtKB-KW"/>
</dbReference>
<dbReference type="Pfam" id="PF00158">
    <property type="entry name" value="Sigma54_activat"/>
    <property type="match status" value="1"/>
</dbReference>
<evidence type="ECO:0000256" key="4">
    <source>
        <dbReference type="ARBA" id="ARBA00022553"/>
    </source>
</evidence>
<dbReference type="GO" id="GO:0005524">
    <property type="term" value="F:ATP binding"/>
    <property type="evidence" value="ECO:0007669"/>
    <property type="project" value="UniProtKB-KW"/>
</dbReference>
<dbReference type="PANTHER" id="PTHR32071">
    <property type="entry name" value="TRANSCRIPTIONAL REGULATORY PROTEIN"/>
    <property type="match status" value="1"/>
</dbReference>
<protein>
    <recommendedName>
        <fullName evidence="3">Nif-specific regulatory protein</fullName>
    </recommendedName>
</protein>
<evidence type="ECO:0000256" key="1">
    <source>
        <dbReference type="ARBA" id="ARBA00002167"/>
    </source>
</evidence>
<evidence type="ECO:0000259" key="13">
    <source>
        <dbReference type="PROSITE" id="PS50110"/>
    </source>
</evidence>
<accession>A8LI84</accession>
<dbReference type="InterPro" id="IPR025944">
    <property type="entry name" value="Sigma_54_int_dom_CS"/>
</dbReference>
<evidence type="ECO:0000256" key="7">
    <source>
        <dbReference type="ARBA" id="ARBA00023012"/>
    </source>
</evidence>
<dbReference type="Pfam" id="PF00072">
    <property type="entry name" value="Response_reg"/>
    <property type="match status" value="1"/>
</dbReference>
<evidence type="ECO:0000256" key="5">
    <source>
        <dbReference type="ARBA" id="ARBA00022741"/>
    </source>
</evidence>
<dbReference type="KEGG" id="dsh:Dshi_1196"/>
<dbReference type="PROSITE" id="PS50045">
    <property type="entry name" value="SIGMA54_INTERACT_4"/>
    <property type="match status" value="1"/>
</dbReference>
<dbReference type="HOGENOM" id="CLU_000445_0_5_5"/>
<feature type="domain" description="Sigma-54 factor interaction" evidence="12">
    <location>
        <begin position="147"/>
        <end position="376"/>
    </location>
</feature>
<dbReference type="CDD" id="cd00009">
    <property type="entry name" value="AAA"/>
    <property type="match status" value="1"/>
</dbReference>
<dbReference type="PROSITE" id="PS50110">
    <property type="entry name" value="RESPONSE_REGULATORY"/>
    <property type="match status" value="1"/>
</dbReference>